<evidence type="ECO:0000313" key="11">
    <source>
        <dbReference type="EMBL" id="GAA4711909.1"/>
    </source>
</evidence>
<feature type="compositionally biased region" description="Low complexity" evidence="8">
    <location>
        <begin position="203"/>
        <end position="215"/>
    </location>
</feature>
<keyword evidence="4" id="KW-1003">Cell membrane</keyword>
<gene>
    <name evidence="11" type="ORF">GCM10023198_38450</name>
</gene>
<feature type="transmembrane region" description="Helical" evidence="9">
    <location>
        <begin position="335"/>
        <end position="354"/>
    </location>
</feature>
<evidence type="ECO:0000256" key="7">
    <source>
        <dbReference type="ARBA" id="ARBA00023136"/>
    </source>
</evidence>
<keyword evidence="7 9" id="KW-0472">Membrane</keyword>
<sequence>MSTGPGAERFDERRLLVALFGAGTAAFAQLYAPQSVLPDAARELATSASATALLVSAATLGLAAGVLPWAWVADRIGRVRAMTVAMLGATVVGLAVPFAPSFGLIVAGRAVEGLLVAGVPAVAMAYLTEMLPASVVPRAAGTYVAGTSMGGLLGRLVSGGVAELFGWRAGVGAVAVACLLAAGLFIWLAPRDPVRRDGGPGRRGAAAPGAAAGPDSATGSEPGTGAAHAAGPAGRAGRFRALLSPRLLVLDAQGLLLMGGFVAVYNYLGFRLTDEPFGLSSGVVSLVFLAYLAGTWSSARTGRLVVRYGRRRVLIVSTGVMALGVVATLSGWLPLVLAGLVVLTAGFFGAHAVASGWTPVAAPQARTQAAAVYNLAYYAGSSVFGWLGGVGYALAGWPGTVGMVLALVAVATGLAAAVLRD</sequence>
<feature type="transmembrane region" description="Helical" evidence="9">
    <location>
        <begin position="277"/>
        <end position="299"/>
    </location>
</feature>
<dbReference type="InterPro" id="IPR036259">
    <property type="entry name" value="MFS_trans_sf"/>
</dbReference>
<name>A0ABP8XQU8_9MICO</name>
<keyword evidence="6 9" id="KW-1133">Transmembrane helix</keyword>
<evidence type="ECO:0000313" key="12">
    <source>
        <dbReference type="Proteomes" id="UP001500843"/>
    </source>
</evidence>
<feature type="region of interest" description="Disordered" evidence="8">
    <location>
        <begin position="197"/>
        <end position="231"/>
    </location>
</feature>
<dbReference type="InterPro" id="IPR020846">
    <property type="entry name" value="MFS_dom"/>
</dbReference>
<evidence type="ECO:0000256" key="3">
    <source>
        <dbReference type="ARBA" id="ARBA00022448"/>
    </source>
</evidence>
<reference evidence="12" key="1">
    <citation type="journal article" date="2019" name="Int. J. Syst. Evol. Microbiol.">
        <title>The Global Catalogue of Microorganisms (GCM) 10K type strain sequencing project: providing services to taxonomists for standard genome sequencing and annotation.</title>
        <authorList>
            <consortium name="The Broad Institute Genomics Platform"/>
            <consortium name="The Broad Institute Genome Sequencing Center for Infectious Disease"/>
            <person name="Wu L."/>
            <person name="Ma J."/>
        </authorList>
    </citation>
    <scope>NUCLEOTIDE SEQUENCE [LARGE SCALE GENOMIC DNA]</scope>
    <source>
        <strain evidence="12">JCM 17975</strain>
    </source>
</reference>
<protein>
    <submittedName>
        <fullName evidence="11">MFS transporter</fullName>
    </submittedName>
</protein>
<keyword evidence="5 9" id="KW-0812">Transmembrane</keyword>
<evidence type="ECO:0000256" key="8">
    <source>
        <dbReference type="SAM" id="MobiDB-lite"/>
    </source>
</evidence>
<feature type="transmembrane region" description="Helical" evidence="9">
    <location>
        <begin position="247"/>
        <end position="265"/>
    </location>
</feature>
<feature type="domain" description="Major facilitator superfamily (MFS) profile" evidence="10">
    <location>
        <begin position="14"/>
        <end position="421"/>
    </location>
</feature>
<evidence type="ECO:0000256" key="1">
    <source>
        <dbReference type="ARBA" id="ARBA00004651"/>
    </source>
</evidence>
<evidence type="ECO:0000256" key="4">
    <source>
        <dbReference type="ARBA" id="ARBA00022475"/>
    </source>
</evidence>
<feature type="transmembrane region" description="Helical" evidence="9">
    <location>
        <begin position="105"/>
        <end position="127"/>
    </location>
</feature>
<proteinExistence type="inferred from homology"/>
<feature type="transmembrane region" description="Helical" evidence="9">
    <location>
        <begin position="401"/>
        <end position="419"/>
    </location>
</feature>
<feature type="transmembrane region" description="Helical" evidence="9">
    <location>
        <begin position="169"/>
        <end position="189"/>
    </location>
</feature>
<keyword evidence="12" id="KW-1185">Reference proteome</keyword>
<dbReference type="Pfam" id="PF07690">
    <property type="entry name" value="MFS_1"/>
    <property type="match status" value="1"/>
</dbReference>
<evidence type="ECO:0000259" key="10">
    <source>
        <dbReference type="PROSITE" id="PS50850"/>
    </source>
</evidence>
<keyword evidence="3" id="KW-0813">Transport</keyword>
<evidence type="ECO:0000256" key="6">
    <source>
        <dbReference type="ARBA" id="ARBA00022989"/>
    </source>
</evidence>
<feature type="transmembrane region" description="Helical" evidence="9">
    <location>
        <begin position="52"/>
        <end position="72"/>
    </location>
</feature>
<feature type="transmembrane region" description="Helical" evidence="9">
    <location>
        <begin position="311"/>
        <end position="329"/>
    </location>
</feature>
<evidence type="ECO:0000256" key="5">
    <source>
        <dbReference type="ARBA" id="ARBA00022692"/>
    </source>
</evidence>
<dbReference type="PROSITE" id="PS50850">
    <property type="entry name" value="MFS"/>
    <property type="match status" value="1"/>
</dbReference>
<dbReference type="PANTHER" id="PTHR43271:SF1">
    <property type="entry name" value="INNER MEMBRANE TRANSPORT PROTEIN YNFM"/>
    <property type="match status" value="1"/>
</dbReference>
<organism evidence="11 12">
    <name type="scientific">Promicromonospora umidemergens</name>
    <dbReference type="NCBI Taxonomy" id="629679"/>
    <lineage>
        <taxon>Bacteria</taxon>
        <taxon>Bacillati</taxon>
        <taxon>Actinomycetota</taxon>
        <taxon>Actinomycetes</taxon>
        <taxon>Micrococcales</taxon>
        <taxon>Promicromonosporaceae</taxon>
        <taxon>Promicromonospora</taxon>
    </lineage>
</organism>
<evidence type="ECO:0000256" key="9">
    <source>
        <dbReference type="SAM" id="Phobius"/>
    </source>
</evidence>
<dbReference type="PANTHER" id="PTHR43271">
    <property type="entry name" value="BLL2771 PROTEIN"/>
    <property type="match status" value="1"/>
</dbReference>
<dbReference type="Gene3D" id="1.20.1250.20">
    <property type="entry name" value="MFS general substrate transporter like domains"/>
    <property type="match status" value="1"/>
</dbReference>
<feature type="transmembrane region" description="Helical" evidence="9">
    <location>
        <begin position="79"/>
        <end position="99"/>
    </location>
</feature>
<comment type="similarity">
    <text evidence="2">Belongs to the major facilitator superfamily.</text>
</comment>
<dbReference type="RefSeq" id="WP_253868068.1">
    <property type="nucleotide sequence ID" value="NZ_BAABHM010000016.1"/>
</dbReference>
<evidence type="ECO:0000256" key="2">
    <source>
        <dbReference type="ARBA" id="ARBA00008335"/>
    </source>
</evidence>
<comment type="caution">
    <text evidence="11">The sequence shown here is derived from an EMBL/GenBank/DDBJ whole genome shotgun (WGS) entry which is preliminary data.</text>
</comment>
<accession>A0ABP8XQU8</accession>
<dbReference type="EMBL" id="BAABHM010000016">
    <property type="protein sequence ID" value="GAA4711909.1"/>
    <property type="molecule type" value="Genomic_DNA"/>
</dbReference>
<comment type="subcellular location">
    <subcellularLocation>
        <location evidence="1">Cell membrane</location>
        <topology evidence="1">Multi-pass membrane protein</topology>
    </subcellularLocation>
</comment>
<feature type="transmembrane region" description="Helical" evidence="9">
    <location>
        <begin position="375"/>
        <end position="395"/>
    </location>
</feature>
<dbReference type="Proteomes" id="UP001500843">
    <property type="component" value="Unassembled WGS sequence"/>
</dbReference>
<dbReference type="InterPro" id="IPR011701">
    <property type="entry name" value="MFS"/>
</dbReference>
<dbReference type="CDD" id="cd17324">
    <property type="entry name" value="MFS_NepI_like"/>
    <property type="match status" value="1"/>
</dbReference>
<dbReference type="SUPFAM" id="SSF103473">
    <property type="entry name" value="MFS general substrate transporter"/>
    <property type="match status" value="1"/>
</dbReference>